<organism evidence="1 2">
    <name type="scientific">Methylobacterium thuringiense</name>
    <dbReference type="NCBI Taxonomy" id="1003091"/>
    <lineage>
        <taxon>Bacteria</taxon>
        <taxon>Pseudomonadati</taxon>
        <taxon>Pseudomonadota</taxon>
        <taxon>Alphaproteobacteria</taxon>
        <taxon>Hyphomicrobiales</taxon>
        <taxon>Methylobacteriaceae</taxon>
        <taxon>Methylobacterium</taxon>
    </lineage>
</organism>
<accession>A0ABQ4TJP3</accession>
<evidence type="ECO:0000313" key="1">
    <source>
        <dbReference type="EMBL" id="GJE54813.1"/>
    </source>
</evidence>
<reference evidence="1" key="2">
    <citation type="submission" date="2021-08" db="EMBL/GenBank/DDBJ databases">
        <authorList>
            <person name="Tani A."/>
            <person name="Ola A."/>
            <person name="Ogura Y."/>
            <person name="Katsura K."/>
            <person name="Hayashi T."/>
        </authorList>
    </citation>
    <scope>NUCLEOTIDE SEQUENCE</scope>
    <source>
        <strain evidence="1">DSM 23674</strain>
    </source>
</reference>
<comment type="caution">
    <text evidence="1">The sequence shown here is derived from an EMBL/GenBank/DDBJ whole genome shotgun (WGS) entry which is preliminary data.</text>
</comment>
<evidence type="ECO:0000313" key="2">
    <source>
        <dbReference type="Proteomes" id="UP001055101"/>
    </source>
</evidence>
<dbReference type="RefSeq" id="WP_147817655.1">
    <property type="nucleotide sequence ID" value="NZ_BPRA01000006.1"/>
</dbReference>
<keyword evidence="2" id="KW-1185">Reference proteome</keyword>
<reference evidence="1" key="1">
    <citation type="journal article" date="2021" name="Front. Microbiol.">
        <title>Comprehensive Comparative Genomics and Phenotyping of Methylobacterium Species.</title>
        <authorList>
            <person name="Alessa O."/>
            <person name="Ogura Y."/>
            <person name="Fujitani Y."/>
            <person name="Takami H."/>
            <person name="Hayashi T."/>
            <person name="Sahin N."/>
            <person name="Tani A."/>
        </authorList>
    </citation>
    <scope>NUCLEOTIDE SEQUENCE</scope>
    <source>
        <strain evidence="1">DSM 23674</strain>
    </source>
</reference>
<proteinExistence type="predicted"/>
<name>A0ABQ4TJP3_9HYPH</name>
<gene>
    <name evidence="1" type="ORF">EKPJFOCH_1298</name>
</gene>
<sequence length="77" mass="8605">MPQQTEIEYGPLPGSNSAERPSYRVVLFDRNGRVHSITPLLVTEDASAKMSACRMANGLSAELWDGLRYIDRYDGTE</sequence>
<dbReference type="EMBL" id="BPRA01000006">
    <property type="protein sequence ID" value="GJE54813.1"/>
    <property type="molecule type" value="Genomic_DNA"/>
</dbReference>
<dbReference type="Proteomes" id="UP001055101">
    <property type="component" value="Unassembled WGS sequence"/>
</dbReference>
<protein>
    <submittedName>
        <fullName evidence="1">Uncharacterized protein</fullName>
    </submittedName>
</protein>